<dbReference type="EMBL" id="JBJKFK010000303">
    <property type="protein sequence ID" value="KAL3317978.1"/>
    <property type="molecule type" value="Genomic_DNA"/>
</dbReference>
<organism evidence="1 2">
    <name type="scientific">Cichlidogyrus casuarinus</name>
    <dbReference type="NCBI Taxonomy" id="1844966"/>
    <lineage>
        <taxon>Eukaryota</taxon>
        <taxon>Metazoa</taxon>
        <taxon>Spiralia</taxon>
        <taxon>Lophotrochozoa</taxon>
        <taxon>Platyhelminthes</taxon>
        <taxon>Monogenea</taxon>
        <taxon>Monopisthocotylea</taxon>
        <taxon>Dactylogyridea</taxon>
        <taxon>Ancyrocephalidae</taxon>
        <taxon>Cichlidogyrus</taxon>
    </lineage>
</organism>
<reference evidence="1 2" key="1">
    <citation type="submission" date="2024-11" db="EMBL/GenBank/DDBJ databases">
        <title>Adaptive evolution of stress response genes in parasites aligns with host niche diversity.</title>
        <authorList>
            <person name="Hahn C."/>
            <person name="Resl P."/>
        </authorList>
    </citation>
    <scope>NUCLEOTIDE SEQUENCE [LARGE SCALE GENOMIC DNA]</scope>
    <source>
        <strain evidence="1">EGGRZ-B1_66</strain>
        <tissue evidence="1">Body</tissue>
    </source>
</reference>
<evidence type="ECO:0000313" key="2">
    <source>
        <dbReference type="Proteomes" id="UP001626550"/>
    </source>
</evidence>
<name>A0ABD2QEK1_9PLAT</name>
<keyword evidence="2" id="KW-1185">Reference proteome</keyword>
<dbReference type="Proteomes" id="UP001626550">
    <property type="component" value="Unassembled WGS sequence"/>
</dbReference>
<accession>A0ABD2QEK1</accession>
<dbReference type="AlphaFoldDB" id="A0ABD2QEK1"/>
<protein>
    <submittedName>
        <fullName evidence="1">Uncharacterized protein</fullName>
    </submittedName>
</protein>
<proteinExistence type="predicted"/>
<gene>
    <name evidence="1" type="ORF">Ciccas_003363</name>
</gene>
<sequence>MLQEAMVGIRAEVVEMRCCREERSQEAGNGARNSAFGSLETIIQLNEQLGKMRPISTCALCVHFRQHSQVDTEPAYGLRVALNFAVPASTNGQRAAFPLPASDHRIASQTTAQLSTFPLVLIPLTSLLLMAGPDWQLVSKYSMP</sequence>
<comment type="caution">
    <text evidence="1">The sequence shown here is derived from an EMBL/GenBank/DDBJ whole genome shotgun (WGS) entry which is preliminary data.</text>
</comment>
<evidence type="ECO:0000313" key="1">
    <source>
        <dbReference type="EMBL" id="KAL3317978.1"/>
    </source>
</evidence>